<dbReference type="Pfam" id="PF05158">
    <property type="entry name" value="RNA_pol_Rpc34"/>
    <property type="match status" value="2"/>
</dbReference>
<dbReference type="InterPro" id="IPR036388">
    <property type="entry name" value="WH-like_DNA-bd_sf"/>
</dbReference>
<evidence type="ECO:0000313" key="7">
    <source>
        <dbReference type="EMBL" id="MPA60174.1"/>
    </source>
</evidence>
<dbReference type="AlphaFoldDB" id="A0A5B7AUQ6"/>
<keyword evidence="5 6" id="KW-0539">Nucleus</keyword>
<dbReference type="InterPro" id="IPR016049">
    <property type="entry name" value="RNA_pol_Rpc34-like"/>
</dbReference>
<reference evidence="7" key="1">
    <citation type="submission" date="2019-08" db="EMBL/GenBank/DDBJ databases">
        <title>Reference gene set and small RNA set construction with multiple tissues from Davidia involucrata Baill.</title>
        <authorList>
            <person name="Yang H."/>
            <person name="Zhou C."/>
            <person name="Li G."/>
            <person name="Wang J."/>
            <person name="Gao P."/>
            <person name="Wang M."/>
            <person name="Wang R."/>
            <person name="Zhao Y."/>
        </authorList>
    </citation>
    <scope>NUCLEOTIDE SEQUENCE</scope>
    <source>
        <tissue evidence="7">Mixed with DoveR01_LX</tissue>
    </source>
</reference>
<dbReference type="Gene3D" id="1.10.10.10">
    <property type="entry name" value="Winged helix-like DNA-binding domain superfamily/Winged helix DNA-binding domain"/>
    <property type="match status" value="1"/>
</dbReference>
<dbReference type="InterPro" id="IPR036390">
    <property type="entry name" value="WH_DNA-bd_sf"/>
</dbReference>
<organism evidence="7">
    <name type="scientific">Davidia involucrata</name>
    <name type="common">Dove tree</name>
    <dbReference type="NCBI Taxonomy" id="16924"/>
    <lineage>
        <taxon>Eukaryota</taxon>
        <taxon>Viridiplantae</taxon>
        <taxon>Streptophyta</taxon>
        <taxon>Embryophyta</taxon>
        <taxon>Tracheophyta</taxon>
        <taxon>Spermatophyta</taxon>
        <taxon>Magnoliopsida</taxon>
        <taxon>eudicotyledons</taxon>
        <taxon>Gunneridae</taxon>
        <taxon>Pentapetalae</taxon>
        <taxon>asterids</taxon>
        <taxon>Cornales</taxon>
        <taxon>Nyssaceae</taxon>
        <taxon>Davidia</taxon>
    </lineage>
</organism>
<accession>A0A5B7AUQ6</accession>
<evidence type="ECO:0000256" key="6">
    <source>
        <dbReference type="PIRNR" id="PIRNR028763"/>
    </source>
</evidence>
<sequence>MLKVLLSSCLSSIHYIGVLDLSALRMSRSQDTSALKQKRQDSSSAQAPESVVLNLIKSKADMGIWIRDMKRETNLPENVVTKAVKSLLAQRVIKEVVNIQSKGRKHYMAAEFEPSKELTGGTWYVEGNLDTTFISVLKDSCLKIIRKLKVATLEGIADFFKRNKITTAECTTPQIAEILRSMVLDNEIIEVKSTALGEYASIPIGTVCYRCATGMSLGQGPKIGAMASIPCGVCPRISQCTPDGIISPKTCVYFTKWLDFDF</sequence>
<gene>
    <name evidence="7" type="ORF">Din_029615</name>
</gene>
<dbReference type="InterPro" id="IPR007832">
    <property type="entry name" value="RNA_pol_Rpc34"/>
</dbReference>
<dbReference type="SUPFAM" id="SSF46785">
    <property type="entry name" value="Winged helix' DNA-binding domain"/>
    <property type="match status" value="1"/>
</dbReference>
<dbReference type="GO" id="GO:0005654">
    <property type="term" value="C:nucleoplasm"/>
    <property type="evidence" value="ECO:0007669"/>
    <property type="project" value="UniProtKB-ARBA"/>
</dbReference>
<dbReference type="GO" id="GO:0006383">
    <property type="term" value="P:transcription by RNA polymerase III"/>
    <property type="evidence" value="ECO:0007669"/>
    <property type="project" value="UniProtKB-UniRule"/>
</dbReference>
<dbReference type="GO" id="GO:0005737">
    <property type="term" value="C:cytoplasm"/>
    <property type="evidence" value="ECO:0007669"/>
    <property type="project" value="UniProtKB-ARBA"/>
</dbReference>
<evidence type="ECO:0000256" key="3">
    <source>
        <dbReference type="ARBA" id="ARBA00022478"/>
    </source>
</evidence>
<keyword evidence="4 6" id="KW-0804">Transcription</keyword>
<name>A0A5B7AUQ6_DAVIN</name>
<protein>
    <recommendedName>
        <fullName evidence="6">DNA-directed RNA polymerase III subunit RPC6</fullName>
        <shortName evidence="6">RNA polymerase III subunit C6</shortName>
    </recommendedName>
</protein>
<dbReference type="EMBL" id="GHES01029615">
    <property type="protein sequence ID" value="MPA60174.1"/>
    <property type="molecule type" value="Transcribed_RNA"/>
</dbReference>
<evidence type="ECO:0000256" key="5">
    <source>
        <dbReference type="ARBA" id="ARBA00023242"/>
    </source>
</evidence>
<dbReference type="PIRSF" id="PIRSF028763">
    <property type="entry name" value="RNA_pol_Rpc34"/>
    <property type="match status" value="1"/>
</dbReference>
<evidence type="ECO:0000256" key="4">
    <source>
        <dbReference type="ARBA" id="ARBA00023163"/>
    </source>
</evidence>
<comment type="subcellular location">
    <subcellularLocation>
        <location evidence="1 6">Nucleus</location>
    </subcellularLocation>
</comment>
<keyword evidence="3 6" id="KW-0240">DNA-directed RNA polymerase</keyword>
<dbReference type="FunFam" id="1.10.10.10:FF:000116">
    <property type="entry name" value="DNA-directed RNA polymerase III subunit RPC6"/>
    <property type="match status" value="1"/>
</dbReference>
<dbReference type="PANTHER" id="PTHR12780">
    <property type="entry name" value="RNA POLYMERASE III DNA DIRECTED , 39KD SUBUNIT-RELATED"/>
    <property type="match status" value="1"/>
</dbReference>
<evidence type="ECO:0000256" key="1">
    <source>
        <dbReference type="ARBA" id="ARBA00004123"/>
    </source>
</evidence>
<comment type="function">
    <text evidence="6">DNA-dependent RNA polymerase catalyzes the transcription of DNA into RNA using the four ribonucleoside triphosphates as substrates. Specific peripheric component of RNA polymerase III which synthesizes small RNAs, such as 5S rRNA and tRNAs.</text>
</comment>
<dbReference type="GO" id="GO:0005666">
    <property type="term" value="C:RNA polymerase III complex"/>
    <property type="evidence" value="ECO:0007669"/>
    <property type="project" value="UniProtKB-UniRule"/>
</dbReference>
<proteinExistence type="inferred from homology"/>
<comment type="similarity">
    <text evidence="2 6">Belongs to the eukaryotic RPC34/RPC39 RNA polymerase subunit family.</text>
</comment>
<evidence type="ECO:0000256" key="2">
    <source>
        <dbReference type="ARBA" id="ARBA00011038"/>
    </source>
</evidence>